<name>A0AAQ4DFL6_AMBAM</name>
<sequence length="71" mass="7483">MPDGAVQAPLTAAVASPTHPADLRPTAHPPLPRPARPPRLLLLRARTPARKSSKLQPAPLQSALPIQLHPG</sequence>
<evidence type="ECO:0000313" key="3">
    <source>
        <dbReference type="Proteomes" id="UP001321473"/>
    </source>
</evidence>
<dbReference type="AlphaFoldDB" id="A0AAQ4DFL6"/>
<gene>
    <name evidence="2" type="ORF">V5799_027478</name>
</gene>
<feature type="compositionally biased region" description="Pro residues" evidence="1">
    <location>
        <begin position="27"/>
        <end position="37"/>
    </location>
</feature>
<comment type="caution">
    <text evidence="2">The sequence shown here is derived from an EMBL/GenBank/DDBJ whole genome shotgun (WGS) entry which is preliminary data.</text>
</comment>
<reference evidence="2 3" key="1">
    <citation type="journal article" date="2023" name="Arcadia Sci">
        <title>De novo assembly of a long-read Amblyomma americanum tick genome.</title>
        <authorList>
            <person name="Chou S."/>
            <person name="Poskanzer K.E."/>
            <person name="Rollins M."/>
            <person name="Thuy-Boun P.S."/>
        </authorList>
    </citation>
    <scope>NUCLEOTIDE SEQUENCE [LARGE SCALE GENOMIC DNA]</scope>
    <source>
        <strain evidence="2">F_SG_1</strain>
        <tissue evidence="2">Salivary glands</tissue>
    </source>
</reference>
<proteinExistence type="predicted"/>
<dbReference type="EMBL" id="JARKHS020031381">
    <property type="protein sequence ID" value="KAK8761256.1"/>
    <property type="molecule type" value="Genomic_DNA"/>
</dbReference>
<organism evidence="2 3">
    <name type="scientific">Amblyomma americanum</name>
    <name type="common">Lone star tick</name>
    <dbReference type="NCBI Taxonomy" id="6943"/>
    <lineage>
        <taxon>Eukaryota</taxon>
        <taxon>Metazoa</taxon>
        <taxon>Ecdysozoa</taxon>
        <taxon>Arthropoda</taxon>
        <taxon>Chelicerata</taxon>
        <taxon>Arachnida</taxon>
        <taxon>Acari</taxon>
        <taxon>Parasitiformes</taxon>
        <taxon>Ixodida</taxon>
        <taxon>Ixodoidea</taxon>
        <taxon>Ixodidae</taxon>
        <taxon>Amblyomminae</taxon>
        <taxon>Amblyomma</taxon>
    </lineage>
</organism>
<evidence type="ECO:0000313" key="2">
    <source>
        <dbReference type="EMBL" id="KAK8761256.1"/>
    </source>
</evidence>
<feature type="region of interest" description="Disordered" evidence="1">
    <location>
        <begin position="1"/>
        <end position="71"/>
    </location>
</feature>
<evidence type="ECO:0000256" key="1">
    <source>
        <dbReference type="SAM" id="MobiDB-lite"/>
    </source>
</evidence>
<accession>A0AAQ4DFL6</accession>
<protein>
    <submittedName>
        <fullName evidence="2">Uncharacterized protein</fullName>
    </submittedName>
</protein>
<dbReference type="Proteomes" id="UP001321473">
    <property type="component" value="Unassembled WGS sequence"/>
</dbReference>
<keyword evidence="3" id="KW-1185">Reference proteome</keyword>